<feature type="compositionally biased region" description="Basic and acidic residues" evidence="1">
    <location>
        <begin position="79"/>
        <end position="92"/>
    </location>
</feature>
<dbReference type="EMBL" id="BTRK01000002">
    <property type="protein sequence ID" value="GMR34634.1"/>
    <property type="molecule type" value="Genomic_DNA"/>
</dbReference>
<feature type="non-terminal residue" evidence="2">
    <location>
        <position position="1"/>
    </location>
</feature>
<gene>
    <name evidence="2" type="ORF">PMAYCL1PPCAC_04829</name>
</gene>
<keyword evidence="3" id="KW-1185">Reference proteome</keyword>
<feature type="non-terminal residue" evidence="2">
    <location>
        <position position="92"/>
    </location>
</feature>
<comment type="caution">
    <text evidence="2">The sequence shown here is derived from an EMBL/GenBank/DDBJ whole genome shotgun (WGS) entry which is preliminary data.</text>
</comment>
<dbReference type="AlphaFoldDB" id="A0AAN4Z7N9"/>
<evidence type="ECO:0000313" key="3">
    <source>
        <dbReference type="Proteomes" id="UP001328107"/>
    </source>
</evidence>
<proteinExistence type="predicted"/>
<evidence type="ECO:0000313" key="2">
    <source>
        <dbReference type="EMBL" id="GMR34634.1"/>
    </source>
</evidence>
<sequence length="92" mass="10374">HARRLVGTATVMGEAKGRELTRRSHLHLSSAVWCLQRLRTDGSAVCHVPEFDRFPTSLCEFPGISQTRLPVGNHSASRIKHDYDPMHREGQL</sequence>
<name>A0AAN4Z7N9_9BILA</name>
<evidence type="ECO:0000256" key="1">
    <source>
        <dbReference type="SAM" id="MobiDB-lite"/>
    </source>
</evidence>
<accession>A0AAN4Z7N9</accession>
<organism evidence="2 3">
    <name type="scientific">Pristionchus mayeri</name>
    <dbReference type="NCBI Taxonomy" id="1317129"/>
    <lineage>
        <taxon>Eukaryota</taxon>
        <taxon>Metazoa</taxon>
        <taxon>Ecdysozoa</taxon>
        <taxon>Nematoda</taxon>
        <taxon>Chromadorea</taxon>
        <taxon>Rhabditida</taxon>
        <taxon>Rhabditina</taxon>
        <taxon>Diplogasteromorpha</taxon>
        <taxon>Diplogasteroidea</taxon>
        <taxon>Neodiplogasteridae</taxon>
        <taxon>Pristionchus</taxon>
    </lineage>
</organism>
<protein>
    <submittedName>
        <fullName evidence="2">Uncharacterized protein</fullName>
    </submittedName>
</protein>
<feature type="region of interest" description="Disordered" evidence="1">
    <location>
        <begin position="72"/>
        <end position="92"/>
    </location>
</feature>
<dbReference type="Proteomes" id="UP001328107">
    <property type="component" value="Unassembled WGS sequence"/>
</dbReference>
<reference evidence="3" key="1">
    <citation type="submission" date="2022-10" db="EMBL/GenBank/DDBJ databases">
        <title>Genome assembly of Pristionchus species.</title>
        <authorList>
            <person name="Yoshida K."/>
            <person name="Sommer R.J."/>
        </authorList>
    </citation>
    <scope>NUCLEOTIDE SEQUENCE [LARGE SCALE GENOMIC DNA]</scope>
    <source>
        <strain evidence="3">RS5460</strain>
    </source>
</reference>